<comment type="caution">
    <text evidence="7">The sequence shown here is derived from an EMBL/GenBank/DDBJ whole genome shotgun (WGS) entry which is preliminary data.</text>
</comment>
<accession>A0A8I1L8B5</accession>
<dbReference type="EMBL" id="JAEHFL010000012">
    <property type="protein sequence ID" value="MBK3428511.1"/>
    <property type="molecule type" value="Genomic_DNA"/>
</dbReference>
<dbReference type="GO" id="GO:0035513">
    <property type="term" value="P:oxidative RNA demethylation"/>
    <property type="evidence" value="ECO:0007669"/>
    <property type="project" value="TreeGrafter"/>
</dbReference>
<reference evidence="7 8" key="1">
    <citation type="submission" date="2020-12" db="EMBL/GenBank/DDBJ databases">
        <title>Draft genome sequence of the commensal strain Corynebacterium tuberculostearicum MFP09/CIP 102622 isolated from human skin.</title>
        <authorList>
            <person name="Boukerb A.M."/>
            <person name="Janvier X."/>
            <person name="Feuilloley M.G.J."/>
            <person name="Groboillot A."/>
        </authorList>
    </citation>
    <scope>NUCLEOTIDE SEQUENCE [LARGE SCALE GENOMIC DNA]</scope>
    <source>
        <strain evidence="7 8">CIP 102622</strain>
    </source>
</reference>
<feature type="binding site" evidence="5">
    <location>
        <position position="195"/>
    </location>
    <ligand>
        <name>Fe cation</name>
        <dbReference type="ChEBI" id="CHEBI:24875"/>
        <note>catalytic</note>
    </ligand>
</feature>
<dbReference type="SUPFAM" id="SSF51197">
    <property type="entry name" value="Clavaminate synthase-like"/>
    <property type="match status" value="1"/>
</dbReference>
<dbReference type="InterPro" id="IPR004574">
    <property type="entry name" value="Alkb"/>
</dbReference>
<dbReference type="RefSeq" id="WP_200436026.1">
    <property type="nucleotide sequence ID" value="NZ_JAEHFL010000012.1"/>
</dbReference>
<evidence type="ECO:0000256" key="2">
    <source>
        <dbReference type="ARBA" id="ARBA00022964"/>
    </source>
</evidence>
<feature type="binding site" evidence="5">
    <location>
        <position position="139"/>
    </location>
    <ligand>
        <name>Fe cation</name>
        <dbReference type="ChEBI" id="CHEBI:24875"/>
        <note>catalytic</note>
    </ligand>
</feature>
<keyword evidence="8" id="KW-1185">Reference proteome</keyword>
<feature type="domain" description="Fe2OG dioxygenase" evidence="6">
    <location>
        <begin position="121"/>
        <end position="224"/>
    </location>
</feature>
<evidence type="ECO:0000313" key="7">
    <source>
        <dbReference type="EMBL" id="MBK3428511.1"/>
    </source>
</evidence>
<keyword evidence="3" id="KW-0560">Oxidoreductase</keyword>
<comment type="cofactor">
    <cofactor evidence="5">
        <name>Fe(2+)</name>
        <dbReference type="ChEBI" id="CHEBI:29033"/>
    </cofactor>
    <text evidence="5">Binds 1 Fe(2+) ion per subunit.</text>
</comment>
<dbReference type="PROSITE" id="PS51471">
    <property type="entry name" value="FE2OG_OXY"/>
    <property type="match status" value="1"/>
</dbReference>
<sequence>MLFDSLPRPSVRVAPGVGHVPGWVGVDKQKALVEEMRGIAREYAATPMAMVRPRLKSGGQMSVFQLHLGRYWHYPSYCYVDNMDGTRVPPVPESLRQIAPGALRAAAEVAPELEPWVETFVPEIALVNYYPPGSAMGMHVDDSEESPAPVISLSIGDEALFRMGHTEARTRPWDDITLCSGDLVVFGGPKRYAYHGVVRVNDGTLPEGCGLKEGRINITIRQVSARAVS</sequence>
<evidence type="ECO:0000256" key="1">
    <source>
        <dbReference type="ARBA" id="ARBA00022723"/>
    </source>
</evidence>
<dbReference type="GO" id="GO:0008198">
    <property type="term" value="F:ferrous iron binding"/>
    <property type="evidence" value="ECO:0007669"/>
    <property type="project" value="TreeGrafter"/>
</dbReference>
<dbReference type="GO" id="GO:0035515">
    <property type="term" value="F:oxidative RNA demethylase activity"/>
    <property type="evidence" value="ECO:0007669"/>
    <property type="project" value="TreeGrafter"/>
</dbReference>
<protein>
    <submittedName>
        <fullName evidence="7">Alpha-ketoglutarate-dependent dioxygenase AlkB</fullName>
    </submittedName>
</protein>
<dbReference type="GO" id="GO:0005737">
    <property type="term" value="C:cytoplasm"/>
    <property type="evidence" value="ECO:0007669"/>
    <property type="project" value="TreeGrafter"/>
</dbReference>
<organism evidence="7 8">
    <name type="scientific">Corynebacterium tuberculostearicum</name>
    <dbReference type="NCBI Taxonomy" id="38304"/>
    <lineage>
        <taxon>Bacteria</taxon>
        <taxon>Bacillati</taxon>
        <taxon>Actinomycetota</taxon>
        <taxon>Actinomycetes</taxon>
        <taxon>Mycobacteriales</taxon>
        <taxon>Corynebacteriaceae</taxon>
        <taxon>Corynebacterium</taxon>
    </lineage>
</organism>
<gene>
    <name evidence="7" type="ORF">JDP02_08315</name>
</gene>
<dbReference type="Proteomes" id="UP000603369">
    <property type="component" value="Unassembled WGS sequence"/>
</dbReference>
<evidence type="ECO:0000256" key="5">
    <source>
        <dbReference type="PIRSR" id="PIRSR604574-2"/>
    </source>
</evidence>
<dbReference type="PANTHER" id="PTHR16557">
    <property type="entry name" value="ALKYLATED DNA REPAIR PROTEIN ALKB-RELATED"/>
    <property type="match status" value="1"/>
</dbReference>
<keyword evidence="2 7" id="KW-0223">Dioxygenase</keyword>
<evidence type="ECO:0000313" key="8">
    <source>
        <dbReference type="Proteomes" id="UP000603369"/>
    </source>
</evidence>
<name>A0A8I1L8B5_9CORY</name>
<dbReference type="PANTHER" id="PTHR16557:SF2">
    <property type="entry name" value="NUCLEIC ACID DIOXYGENASE ALKBH1"/>
    <property type="match status" value="1"/>
</dbReference>
<dbReference type="InterPro" id="IPR037151">
    <property type="entry name" value="AlkB-like_sf"/>
</dbReference>
<evidence type="ECO:0000256" key="4">
    <source>
        <dbReference type="ARBA" id="ARBA00023004"/>
    </source>
</evidence>
<dbReference type="InterPro" id="IPR005123">
    <property type="entry name" value="Oxoglu/Fe-dep_dioxygenase_dom"/>
</dbReference>
<dbReference type="GO" id="GO:0035516">
    <property type="term" value="F:broad specificity oxidative DNA demethylase activity"/>
    <property type="evidence" value="ECO:0007669"/>
    <property type="project" value="TreeGrafter"/>
</dbReference>
<dbReference type="InterPro" id="IPR027450">
    <property type="entry name" value="AlkB-like"/>
</dbReference>
<keyword evidence="4 5" id="KW-0408">Iron</keyword>
<proteinExistence type="predicted"/>
<dbReference type="Pfam" id="PF13532">
    <property type="entry name" value="2OG-FeII_Oxy_2"/>
    <property type="match status" value="1"/>
</dbReference>
<keyword evidence="1 5" id="KW-0479">Metal-binding</keyword>
<evidence type="ECO:0000259" key="6">
    <source>
        <dbReference type="PROSITE" id="PS51471"/>
    </source>
</evidence>
<dbReference type="AlphaFoldDB" id="A0A8I1L8B5"/>
<dbReference type="Gene3D" id="2.60.120.590">
    <property type="entry name" value="Alpha-ketoglutarate-dependent dioxygenase AlkB-like"/>
    <property type="match status" value="1"/>
</dbReference>
<feature type="binding site" evidence="5">
    <location>
        <position position="141"/>
    </location>
    <ligand>
        <name>Fe cation</name>
        <dbReference type="ChEBI" id="CHEBI:24875"/>
        <note>catalytic</note>
    </ligand>
</feature>
<evidence type="ECO:0000256" key="3">
    <source>
        <dbReference type="ARBA" id="ARBA00023002"/>
    </source>
</evidence>